<dbReference type="GO" id="GO:0004674">
    <property type="term" value="F:protein serine/threonine kinase activity"/>
    <property type="evidence" value="ECO:0007669"/>
    <property type="project" value="TreeGrafter"/>
</dbReference>
<dbReference type="AlphaFoldDB" id="A0A8J3SL53"/>
<keyword evidence="8" id="KW-1185">Reference proteome</keyword>
<evidence type="ECO:0000313" key="8">
    <source>
        <dbReference type="Proteomes" id="UP000619788"/>
    </source>
</evidence>
<dbReference type="InterPro" id="IPR000719">
    <property type="entry name" value="Prot_kinase_dom"/>
</dbReference>
<dbReference type="Pfam" id="PF00069">
    <property type="entry name" value="Pkinase"/>
    <property type="match status" value="1"/>
</dbReference>
<evidence type="ECO:0000256" key="5">
    <source>
        <dbReference type="SAM" id="MobiDB-lite"/>
    </source>
</evidence>
<keyword evidence="2" id="KW-0547">Nucleotide-binding</keyword>
<dbReference type="InterPro" id="IPR011009">
    <property type="entry name" value="Kinase-like_dom_sf"/>
</dbReference>
<comment type="caution">
    <text evidence="7">The sequence shown here is derived from an EMBL/GenBank/DDBJ whole genome shotgun (WGS) entry which is preliminary data.</text>
</comment>
<name>A0A8J3SL53_9ACTN</name>
<dbReference type="InterPro" id="IPR008271">
    <property type="entry name" value="Ser/Thr_kinase_AS"/>
</dbReference>
<dbReference type="PROSITE" id="PS00108">
    <property type="entry name" value="PROTEIN_KINASE_ST"/>
    <property type="match status" value="1"/>
</dbReference>
<evidence type="ECO:0000256" key="1">
    <source>
        <dbReference type="ARBA" id="ARBA00022679"/>
    </source>
</evidence>
<dbReference type="PROSITE" id="PS50011">
    <property type="entry name" value="PROTEIN_KINASE_DOM"/>
    <property type="match status" value="1"/>
</dbReference>
<proteinExistence type="predicted"/>
<dbReference type="Proteomes" id="UP000619788">
    <property type="component" value="Unassembled WGS sequence"/>
</dbReference>
<evidence type="ECO:0000259" key="6">
    <source>
        <dbReference type="PROSITE" id="PS50011"/>
    </source>
</evidence>
<feature type="compositionally biased region" description="Polar residues" evidence="5">
    <location>
        <begin position="437"/>
        <end position="447"/>
    </location>
</feature>
<keyword evidence="4" id="KW-0067">ATP-binding</keyword>
<dbReference type="Gene3D" id="3.30.200.20">
    <property type="entry name" value="Phosphorylase Kinase, domain 1"/>
    <property type="match status" value="1"/>
</dbReference>
<evidence type="ECO:0000256" key="3">
    <source>
        <dbReference type="ARBA" id="ARBA00022777"/>
    </source>
</evidence>
<dbReference type="InterPro" id="IPR011042">
    <property type="entry name" value="6-blade_b-propeller_TolB-like"/>
</dbReference>
<sequence length="758" mass="80510">MPDLAPLRPGDPERVREYRLTARLGEGGQGTVYLGESPDGARVAVKLLRADLAQDEEALERFVREVSTTQRVSAFCTAAVLDTGVDQSRPYIVSEYIDGPTLDAVVAGEGPRTGSSLHRLAIGTVTALVAIHQAGIVHRDFKPSNVLLASDGPRVIDFGIAKALDRTSTLTAMAIGTPAYMTPEQLAGEAAGSPADMFAWGCTMVFAATGQPPFGTDSLPAIFNRIMNVEPDLSALTDPALRELVGQCLAKDASRRPTASEALMRLLGHTVPSAPGTPPPAAPQGILMEGVAAAQQTGPEGYAYRQGPGGYPPHQTGPGGFPPHQTGPGGFPQPQGQAAFQQGPGGYPPHQTGPGGFPPQGQATFPGQPYGGPSQGASPYGMQGQQPGTSGGGGRVRRVWVAVASGLVVALIAVGVTLLIQRSGGKAGEETPGPTPVANSGGPSATPTPVVAAIPQADRQIKLPGSSITVHESDKDPIRLTSYTLTSGKNFSLYAREHGGNDFAKNDDYYDYTVDVSGAKALGTDRKYSADNYFQLSIIDRAAGTSDQIKITKYPVYPTLPQWSPDGKKALVTLYELEGDKSNPYGFAVVDVATKKAKVIKVREKDAGTWSYFWRGDGRAVGTWALAGKTQRIRFYDPQSGVVLQTLLDVGTPLTVEGDDINPSGTLLMTHCKGATEQDKEICVWSTTADAEPKARVPFDTKRLVGWYDDQHIVAWQQKGSTHEAVVIDFKGQVKRVLAVSTNAKEYEQQFMRYTRVK</sequence>
<dbReference type="CDD" id="cd14014">
    <property type="entry name" value="STKc_PknB_like"/>
    <property type="match status" value="1"/>
</dbReference>
<dbReference type="PANTHER" id="PTHR43289">
    <property type="entry name" value="MITOGEN-ACTIVATED PROTEIN KINASE KINASE KINASE 20-RELATED"/>
    <property type="match status" value="1"/>
</dbReference>
<keyword evidence="3" id="KW-0418">Kinase</keyword>
<dbReference type="Gene3D" id="1.10.510.10">
    <property type="entry name" value="Transferase(Phosphotransferase) domain 1"/>
    <property type="match status" value="1"/>
</dbReference>
<feature type="compositionally biased region" description="Low complexity" evidence="5">
    <location>
        <begin position="312"/>
        <end position="352"/>
    </location>
</feature>
<dbReference type="SUPFAM" id="SSF50969">
    <property type="entry name" value="YVTN repeat-like/Quinoprotein amine dehydrogenase"/>
    <property type="match status" value="1"/>
</dbReference>
<dbReference type="EMBL" id="BOOJ01000044">
    <property type="protein sequence ID" value="GIH94596.1"/>
    <property type="molecule type" value="Genomic_DNA"/>
</dbReference>
<gene>
    <name evidence="7" type="ORF">Psi01_52260</name>
</gene>
<evidence type="ECO:0000256" key="2">
    <source>
        <dbReference type="ARBA" id="ARBA00022741"/>
    </source>
</evidence>
<feature type="compositionally biased region" description="Low complexity" evidence="5">
    <location>
        <begin position="359"/>
        <end position="368"/>
    </location>
</feature>
<evidence type="ECO:0000313" key="7">
    <source>
        <dbReference type="EMBL" id="GIH94596.1"/>
    </source>
</evidence>
<evidence type="ECO:0000256" key="4">
    <source>
        <dbReference type="ARBA" id="ARBA00022840"/>
    </source>
</evidence>
<feature type="region of interest" description="Disordered" evidence="5">
    <location>
        <begin position="307"/>
        <end position="393"/>
    </location>
</feature>
<protein>
    <recommendedName>
        <fullName evidence="6">Protein kinase domain-containing protein</fullName>
    </recommendedName>
</protein>
<dbReference type="RefSeq" id="WP_204066727.1">
    <property type="nucleotide sequence ID" value="NZ_BOOJ01000044.1"/>
</dbReference>
<dbReference type="GO" id="GO:0005524">
    <property type="term" value="F:ATP binding"/>
    <property type="evidence" value="ECO:0007669"/>
    <property type="project" value="UniProtKB-KW"/>
</dbReference>
<dbReference type="InterPro" id="IPR011044">
    <property type="entry name" value="Quino_amine_DH_bsu"/>
</dbReference>
<reference evidence="7 8" key="1">
    <citation type="submission" date="2021-01" db="EMBL/GenBank/DDBJ databases">
        <title>Whole genome shotgun sequence of Planobispora siamensis NBRC 107568.</title>
        <authorList>
            <person name="Komaki H."/>
            <person name="Tamura T."/>
        </authorList>
    </citation>
    <scope>NUCLEOTIDE SEQUENCE [LARGE SCALE GENOMIC DNA]</scope>
    <source>
        <strain evidence="7 8">NBRC 107568</strain>
    </source>
</reference>
<dbReference type="PANTHER" id="PTHR43289:SF34">
    <property type="entry name" value="SERINE_THREONINE-PROTEIN KINASE YBDM-RELATED"/>
    <property type="match status" value="1"/>
</dbReference>
<keyword evidence="1" id="KW-0808">Transferase</keyword>
<dbReference type="SUPFAM" id="SSF56112">
    <property type="entry name" value="Protein kinase-like (PK-like)"/>
    <property type="match status" value="1"/>
</dbReference>
<feature type="domain" description="Protein kinase" evidence="6">
    <location>
        <begin position="18"/>
        <end position="272"/>
    </location>
</feature>
<dbReference type="Gene3D" id="2.120.10.30">
    <property type="entry name" value="TolB, C-terminal domain"/>
    <property type="match status" value="1"/>
</dbReference>
<feature type="region of interest" description="Disordered" evidence="5">
    <location>
        <begin position="424"/>
        <end position="448"/>
    </location>
</feature>
<organism evidence="7 8">
    <name type="scientific">Planobispora siamensis</name>
    <dbReference type="NCBI Taxonomy" id="936338"/>
    <lineage>
        <taxon>Bacteria</taxon>
        <taxon>Bacillati</taxon>
        <taxon>Actinomycetota</taxon>
        <taxon>Actinomycetes</taxon>
        <taxon>Streptosporangiales</taxon>
        <taxon>Streptosporangiaceae</taxon>
        <taxon>Planobispora</taxon>
    </lineage>
</organism>
<accession>A0A8J3SL53</accession>